<keyword evidence="2" id="KW-1185">Reference proteome</keyword>
<protein>
    <submittedName>
        <fullName evidence="1">Uncharacterized protein</fullName>
    </submittedName>
</protein>
<gene>
    <name evidence="1" type="ORF">SMTD_LOCUS977</name>
</gene>
<reference evidence="1 2" key="1">
    <citation type="submission" date="2018-11" db="EMBL/GenBank/DDBJ databases">
        <authorList>
            <consortium name="Pathogen Informatics"/>
        </authorList>
    </citation>
    <scope>NUCLEOTIDE SEQUENCE [LARGE SCALE GENOMIC DNA]</scope>
    <source>
        <strain>Denwood</strain>
        <strain evidence="2">Zambia</strain>
    </source>
</reference>
<dbReference type="Proteomes" id="UP000269396">
    <property type="component" value="Unassembled WGS sequence"/>
</dbReference>
<evidence type="ECO:0000313" key="2">
    <source>
        <dbReference type="Proteomes" id="UP000269396"/>
    </source>
</evidence>
<proteinExistence type="predicted"/>
<name>A0A183NFU1_9TREM</name>
<organism evidence="1 2">
    <name type="scientific">Schistosoma mattheei</name>
    <dbReference type="NCBI Taxonomy" id="31246"/>
    <lineage>
        <taxon>Eukaryota</taxon>
        <taxon>Metazoa</taxon>
        <taxon>Spiralia</taxon>
        <taxon>Lophotrochozoa</taxon>
        <taxon>Platyhelminthes</taxon>
        <taxon>Trematoda</taxon>
        <taxon>Digenea</taxon>
        <taxon>Strigeidida</taxon>
        <taxon>Schistosomatoidea</taxon>
        <taxon>Schistosomatidae</taxon>
        <taxon>Schistosoma</taxon>
    </lineage>
</organism>
<dbReference type="EMBL" id="UZAL01000999">
    <property type="protein sequence ID" value="VDO74506.1"/>
    <property type="molecule type" value="Genomic_DNA"/>
</dbReference>
<accession>A0A183NFU1</accession>
<sequence>MSFLSVIFVAVNVVVVVNKHLINESLQSFHPIIPNKDVLHNNNNNDELPIVAWLLNTLEYSTKMNQNI</sequence>
<dbReference type="AlphaFoldDB" id="A0A183NFU1"/>
<evidence type="ECO:0000313" key="1">
    <source>
        <dbReference type="EMBL" id="VDO74506.1"/>
    </source>
</evidence>